<dbReference type="STRING" id="37546.A0A1B0G5C6"/>
<evidence type="ECO:0000313" key="1">
    <source>
        <dbReference type="EnsemblMetazoa" id="GMOY008522-PA"/>
    </source>
</evidence>
<protein>
    <submittedName>
        <fullName evidence="1">Uncharacterized protein</fullName>
    </submittedName>
</protein>
<proteinExistence type="predicted"/>
<dbReference type="Proteomes" id="UP000092444">
    <property type="component" value="Unassembled WGS sequence"/>
</dbReference>
<sequence length="117" mass="13328">MLPAITFRQMSRKYNGLCKGLTDLVASTGASIPASNVFNCLNRYAAATRFIRISFLDVNCVSMPVVRNNHCIKELLKVAIFCKKLLVRKGNHLLNVKMLSSKMKARHKVQERMREKM</sequence>
<name>A0A1B0G5C6_GLOMM</name>
<evidence type="ECO:0000313" key="2">
    <source>
        <dbReference type="Proteomes" id="UP000092444"/>
    </source>
</evidence>
<keyword evidence="2" id="KW-1185">Reference proteome</keyword>
<dbReference type="VEuPathDB" id="VectorBase:GMOY008522"/>
<reference evidence="1" key="1">
    <citation type="submission" date="2020-05" db="UniProtKB">
        <authorList>
            <consortium name="EnsemblMetazoa"/>
        </authorList>
    </citation>
    <scope>IDENTIFICATION</scope>
    <source>
        <strain evidence="1">Yale</strain>
    </source>
</reference>
<dbReference type="EnsemblMetazoa" id="GMOY008522-RA">
    <property type="protein sequence ID" value="GMOY008522-PA"/>
    <property type="gene ID" value="GMOY008522"/>
</dbReference>
<dbReference type="EMBL" id="CCAG010003857">
    <property type="status" value="NOT_ANNOTATED_CDS"/>
    <property type="molecule type" value="Genomic_DNA"/>
</dbReference>
<dbReference type="PhylomeDB" id="A0A1B0G5C6"/>
<organism evidence="1 2">
    <name type="scientific">Glossina morsitans morsitans</name>
    <name type="common">Savannah tsetse fly</name>
    <dbReference type="NCBI Taxonomy" id="37546"/>
    <lineage>
        <taxon>Eukaryota</taxon>
        <taxon>Metazoa</taxon>
        <taxon>Ecdysozoa</taxon>
        <taxon>Arthropoda</taxon>
        <taxon>Hexapoda</taxon>
        <taxon>Insecta</taxon>
        <taxon>Pterygota</taxon>
        <taxon>Neoptera</taxon>
        <taxon>Endopterygota</taxon>
        <taxon>Diptera</taxon>
        <taxon>Brachycera</taxon>
        <taxon>Muscomorpha</taxon>
        <taxon>Hippoboscoidea</taxon>
        <taxon>Glossinidae</taxon>
        <taxon>Glossina</taxon>
    </lineage>
</organism>
<dbReference type="AlphaFoldDB" id="A0A1B0G5C6"/>
<accession>A0A1B0G5C6</accession>